<dbReference type="Proteomes" id="UP000515856">
    <property type="component" value="Chromosome"/>
</dbReference>
<dbReference type="SUPFAM" id="SSF57783">
    <property type="entry name" value="Zinc beta-ribbon"/>
    <property type="match status" value="1"/>
</dbReference>
<gene>
    <name evidence="2" type="ORF">H9Q80_05370</name>
</gene>
<keyword evidence="2" id="KW-0238">DNA-binding</keyword>
<evidence type="ECO:0000259" key="1">
    <source>
        <dbReference type="PROSITE" id="PS50965"/>
    </source>
</evidence>
<organism evidence="2 3">
    <name type="scientific">[Eubacterium] hominis</name>
    <dbReference type="NCBI Taxonomy" id="2764325"/>
    <lineage>
        <taxon>Bacteria</taxon>
        <taxon>Bacillati</taxon>
        <taxon>Bacillota</taxon>
        <taxon>Erysipelotrichia</taxon>
        <taxon>Erysipelotrichales</taxon>
        <taxon>Erysipelotrichaceae</taxon>
        <taxon>Amedibacillus</taxon>
    </lineage>
</organism>
<reference evidence="2 3" key="1">
    <citation type="submission" date="2020-08" db="EMBL/GenBank/DDBJ databases">
        <authorList>
            <person name="Liu C."/>
            <person name="Sun Q."/>
        </authorList>
    </citation>
    <scope>NUCLEOTIDE SEQUENCE [LARGE SCALE GENOMIC DNA]</scope>
    <source>
        <strain evidence="2 3">NSJ-61</strain>
    </source>
</reference>
<dbReference type="AlphaFoldDB" id="A0A7G9GRF0"/>
<proteinExistence type="predicted"/>
<evidence type="ECO:0000313" key="2">
    <source>
        <dbReference type="EMBL" id="QNM13382.1"/>
    </source>
</evidence>
<dbReference type="KEGG" id="ehn:H9Q80_05370"/>
<dbReference type="EMBL" id="CP060636">
    <property type="protein sequence ID" value="QNM13382.1"/>
    <property type="molecule type" value="Genomic_DNA"/>
</dbReference>
<dbReference type="InterPro" id="IPR011528">
    <property type="entry name" value="NERD"/>
</dbReference>
<dbReference type="Pfam" id="PF08378">
    <property type="entry name" value="NERD"/>
    <property type="match status" value="1"/>
</dbReference>
<dbReference type="Pfam" id="PF01396">
    <property type="entry name" value="Zn_ribbon_Top1"/>
    <property type="match status" value="1"/>
</dbReference>
<keyword evidence="2" id="KW-0413">Isomerase</keyword>
<protein>
    <submittedName>
        <fullName evidence="2">Topoisomerase DNA-binding C4 zinc finger domain-containing protein</fullName>
    </submittedName>
</protein>
<dbReference type="GO" id="GO:0005694">
    <property type="term" value="C:chromosome"/>
    <property type="evidence" value="ECO:0007669"/>
    <property type="project" value="InterPro"/>
</dbReference>
<dbReference type="GO" id="GO:0006265">
    <property type="term" value="P:DNA topological change"/>
    <property type="evidence" value="ECO:0007669"/>
    <property type="project" value="InterPro"/>
</dbReference>
<name>A0A7G9GRF0_9FIRM</name>
<dbReference type="GO" id="GO:0003916">
    <property type="term" value="F:DNA topoisomerase activity"/>
    <property type="evidence" value="ECO:0007669"/>
    <property type="project" value="InterPro"/>
</dbReference>
<dbReference type="RefSeq" id="WP_117536537.1">
    <property type="nucleotide sequence ID" value="NZ_CP060636.1"/>
</dbReference>
<feature type="domain" description="NERD" evidence="1">
    <location>
        <begin position="1"/>
        <end position="73"/>
    </location>
</feature>
<dbReference type="InterPro" id="IPR013498">
    <property type="entry name" value="Topo_IA_Znf"/>
</dbReference>
<sequence>MYGIFVIETKNYKGWITGNEKGEYWTQNIYGNKHQFKNPIRQNYGHKKALEALFDEPVRFIPIVAFSTEADLKVHIEKEHVIYIKNIVKCIKQLSVDKCYDMDQVRVMKHVIEKNQLKEKQERKDHITNTRKNIKLTNEKIKGNICPRCGGTLVLRKGKYGTFYGCSNYPKCRYTINSKNLK</sequence>
<accession>A0A7G9GRF0</accession>
<dbReference type="Gene3D" id="3.30.65.10">
    <property type="entry name" value="Bacterial Topoisomerase I, domain 1"/>
    <property type="match status" value="1"/>
</dbReference>
<evidence type="ECO:0000313" key="3">
    <source>
        <dbReference type="Proteomes" id="UP000515856"/>
    </source>
</evidence>
<dbReference type="GO" id="GO:0003677">
    <property type="term" value="F:DNA binding"/>
    <property type="evidence" value="ECO:0007669"/>
    <property type="project" value="UniProtKB-KW"/>
</dbReference>
<keyword evidence="3" id="KW-1185">Reference proteome</keyword>
<dbReference type="PROSITE" id="PS50965">
    <property type="entry name" value="NERD"/>
    <property type="match status" value="1"/>
</dbReference>